<dbReference type="InterPro" id="IPR046720">
    <property type="entry name" value="DUF6612"/>
</dbReference>
<proteinExistence type="predicted"/>
<keyword evidence="1" id="KW-0732">Signal</keyword>
<dbReference type="AlphaFoldDB" id="A0A6G7B7F0"/>
<feature type="chain" id="PRO_5026168460" description="Lipoprotein" evidence="1">
    <location>
        <begin position="23"/>
        <end position="266"/>
    </location>
</feature>
<dbReference type="Proteomes" id="UP000501676">
    <property type="component" value="Chromosome"/>
</dbReference>
<evidence type="ECO:0000313" key="2">
    <source>
        <dbReference type="EMBL" id="QIH23312.1"/>
    </source>
</evidence>
<reference evidence="2 3" key="1">
    <citation type="submission" date="2020-02" db="EMBL/GenBank/DDBJ databases">
        <title>Complete genome sequences of six Lactobacillus iners strains isolated from the human vagina.</title>
        <authorList>
            <person name="France M.T."/>
            <person name="Rutt L."/>
            <person name="Narina S."/>
            <person name="Arbaugh S."/>
            <person name="Humphrys M.S."/>
            <person name="Ma B."/>
            <person name="Hayward M.R."/>
            <person name="Relman D."/>
            <person name="Kwon D.S."/>
            <person name="Ravel J."/>
        </authorList>
    </citation>
    <scope>NUCLEOTIDE SEQUENCE [LARGE SCALE GENOMIC DNA]</scope>
    <source>
        <strain evidence="2 3">C0210C1</strain>
    </source>
</reference>
<protein>
    <recommendedName>
        <fullName evidence="4">Lipoprotein</fullName>
    </recommendedName>
</protein>
<sequence>MNKRHTLLFTLMLVCCMTSGCAKKAMNNQASNDNIRTVATTTLKHAFNQSFNSGHFIETVQSKKMKQNSSMTALFKPNLVNITYSLNQGNKVNSEQFWLNNNMVYILLPQNKGKWIKNTNTNDKFSPDQIFNRFNAKNFSNLNQVMTNKAKIKISNGNYIFTYSKTDTSAWRSVNNLVIDALNTPGSQNMNLARAVKVSEPTRINFVYIINKHTNKIVRIDLAADFVFSNDYTCSWHAIYDEFGQHDTLAIPQNIVKSAFDIRKQK</sequence>
<dbReference type="Pfam" id="PF20316">
    <property type="entry name" value="DUF6612"/>
    <property type="match status" value="1"/>
</dbReference>
<feature type="signal peptide" evidence="1">
    <location>
        <begin position="1"/>
        <end position="22"/>
    </location>
</feature>
<evidence type="ECO:0008006" key="4">
    <source>
        <dbReference type="Google" id="ProtNLM"/>
    </source>
</evidence>
<dbReference type="RefSeq" id="WP_006731514.1">
    <property type="nucleotide sequence ID" value="NZ_CP049228.1"/>
</dbReference>
<gene>
    <name evidence="2" type="ORF">G6Z83_00580</name>
</gene>
<evidence type="ECO:0000313" key="3">
    <source>
        <dbReference type="Proteomes" id="UP000501676"/>
    </source>
</evidence>
<dbReference type="PROSITE" id="PS51257">
    <property type="entry name" value="PROKAR_LIPOPROTEIN"/>
    <property type="match status" value="1"/>
</dbReference>
<organism evidence="2 3">
    <name type="scientific">Lactobacillus iners</name>
    <dbReference type="NCBI Taxonomy" id="147802"/>
    <lineage>
        <taxon>Bacteria</taxon>
        <taxon>Bacillati</taxon>
        <taxon>Bacillota</taxon>
        <taxon>Bacilli</taxon>
        <taxon>Lactobacillales</taxon>
        <taxon>Lactobacillaceae</taxon>
        <taxon>Lactobacillus</taxon>
    </lineage>
</organism>
<dbReference type="EMBL" id="CP049228">
    <property type="protein sequence ID" value="QIH23312.1"/>
    <property type="molecule type" value="Genomic_DNA"/>
</dbReference>
<evidence type="ECO:0000256" key="1">
    <source>
        <dbReference type="SAM" id="SignalP"/>
    </source>
</evidence>
<name>A0A6G7B7F0_9LACO</name>
<accession>A0A6G7B7F0</accession>